<keyword evidence="5 8" id="KW-0812">Transmembrane</keyword>
<keyword evidence="4" id="KW-1003">Cell membrane</keyword>
<organism evidence="10 11">
    <name type="scientific">Rufibacter roseus</name>
    <dbReference type="NCBI Taxonomy" id="1567108"/>
    <lineage>
        <taxon>Bacteria</taxon>
        <taxon>Pseudomonadati</taxon>
        <taxon>Bacteroidota</taxon>
        <taxon>Cytophagia</taxon>
        <taxon>Cytophagales</taxon>
        <taxon>Hymenobacteraceae</taxon>
        <taxon>Rufibacter</taxon>
    </lineage>
</organism>
<dbReference type="Gene3D" id="1.20.1720.10">
    <property type="entry name" value="Multidrug resistance protein D"/>
    <property type="match status" value="1"/>
</dbReference>
<keyword evidence="6 8" id="KW-1133">Transmembrane helix</keyword>
<dbReference type="PROSITE" id="PS50850">
    <property type="entry name" value="MFS"/>
    <property type="match status" value="1"/>
</dbReference>
<evidence type="ECO:0000256" key="6">
    <source>
        <dbReference type="ARBA" id="ARBA00022989"/>
    </source>
</evidence>
<dbReference type="InterPro" id="IPR011701">
    <property type="entry name" value="MFS"/>
</dbReference>
<evidence type="ECO:0000256" key="2">
    <source>
        <dbReference type="ARBA" id="ARBA00006236"/>
    </source>
</evidence>
<feature type="transmembrane region" description="Helical" evidence="8">
    <location>
        <begin position="343"/>
        <end position="363"/>
    </location>
</feature>
<dbReference type="EMBL" id="JBHSYQ010000004">
    <property type="protein sequence ID" value="MFC6998127.1"/>
    <property type="molecule type" value="Genomic_DNA"/>
</dbReference>
<feature type="transmembrane region" description="Helical" evidence="8">
    <location>
        <begin position="76"/>
        <end position="94"/>
    </location>
</feature>
<feature type="transmembrane region" description="Helical" evidence="8">
    <location>
        <begin position="251"/>
        <end position="271"/>
    </location>
</feature>
<proteinExistence type="inferred from homology"/>
<reference evidence="11" key="1">
    <citation type="journal article" date="2019" name="Int. J. Syst. Evol. Microbiol.">
        <title>The Global Catalogue of Microorganisms (GCM) 10K type strain sequencing project: providing services to taxonomists for standard genome sequencing and annotation.</title>
        <authorList>
            <consortium name="The Broad Institute Genomics Platform"/>
            <consortium name="The Broad Institute Genome Sequencing Center for Infectious Disease"/>
            <person name="Wu L."/>
            <person name="Ma J."/>
        </authorList>
    </citation>
    <scope>NUCLEOTIDE SEQUENCE [LARGE SCALE GENOMIC DNA]</scope>
    <source>
        <strain evidence="11">CGMCC 4.7393</strain>
    </source>
</reference>
<feature type="transmembrane region" description="Helical" evidence="8">
    <location>
        <begin position="213"/>
        <end position="231"/>
    </location>
</feature>
<evidence type="ECO:0000256" key="8">
    <source>
        <dbReference type="SAM" id="Phobius"/>
    </source>
</evidence>
<dbReference type="PANTHER" id="PTHR23502:SF132">
    <property type="entry name" value="POLYAMINE TRANSPORTER 2-RELATED"/>
    <property type="match status" value="1"/>
</dbReference>
<keyword evidence="7 8" id="KW-0472">Membrane</keyword>
<comment type="similarity">
    <text evidence="2">Belongs to the major facilitator superfamily. Bcr/CmlA family.</text>
</comment>
<dbReference type="PANTHER" id="PTHR23502">
    <property type="entry name" value="MAJOR FACILITATOR SUPERFAMILY"/>
    <property type="match status" value="1"/>
</dbReference>
<dbReference type="RefSeq" id="WP_066621598.1">
    <property type="nucleotide sequence ID" value="NZ_JBHSYQ010000004.1"/>
</dbReference>
<evidence type="ECO:0000256" key="7">
    <source>
        <dbReference type="ARBA" id="ARBA00023136"/>
    </source>
</evidence>
<dbReference type="InterPro" id="IPR004812">
    <property type="entry name" value="Efflux_drug-R_Bcr/CmlA"/>
</dbReference>
<dbReference type="InterPro" id="IPR020846">
    <property type="entry name" value="MFS_dom"/>
</dbReference>
<dbReference type="NCBIfam" id="TIGR00710">
    <property type="entry name" value="efflux_Bcr_CflA"/>
    <property type="match status" value="1"/>
</dbReference>
<feature type="transmembrane region" description="Helical" evidence="8">
    <location>
        <begin position="161"/>
        <end position="183"/>
    </location>
</feature>
<evidence type="ECO:0000256" key="5">
    <source>
        <dbReference type="ARBA" id="ARBA00022692"/>
    </source>
</evidence>
<dbReference type="Pfam" id="PF07690">
    <property type="entry name" value="MFS_1"/>
    <property type="match status" value="1"/>
</dbReference>
<dbReference type="InterPro" id="IPR036259">
    <property type="entry name" value="MFS_trans_sf"/>
</dbReference>
<keyword evidence="3" id="KW-0813">Transport</keyword>
<feature type="transmembrane region" description="Helical" evidence="8">
    <location>
        <begin position="45"/>
        <end position="64"/>
    </location>
</feature>
<evidence type="ECO:0000256" key="3">
    <source>
        <dbReference type="ARBA" id="ARBA00022448"/>
    </source>
</evidence>
<feature type="domain" description="Major facilitator superfamily (MFS) profile" evidence="9">
    <location>
        <begin position="9"/>
        <end position="394"/>
    </location>
</feature>
<evidence type="ECO:0000256" key="1">
    <source>
        <dbReference type="ARBA" id="ARBA00004651"/>
    </source>
</evidence>
<feature type="transmembrane region" description="Helical" evidence="8">
    <location>
        <begin position="283"/>
        <end position="302"/>
    </location>
</feature>
<comment type="caution">
    <text evidence="10">The sequence shown here is derived from an EMBL/GenBank/DDBJ whole genome shotgun (WGS) entry which is preliminary data.</text>
</comment>
<sequence length="408" mass="43658">MTRKQYFIIILILGALSTISPFSIDMYLPAFPAIAEDLDTSISKIQLSLTAYLVGISVGQLLYGPLLDRFGRKYPLYAGLGVYILASVACAFTTSADTLILMRFLQALGGCAGMVAAQALVRDLFPTSETAKVFSWLILVIAVSPMIAPTVGGYVTAAFGWHAVFLALAAITFLILFGIYYALPEGKLADPSMSLMPKPVLSNFWKVLRNPQFIIFTLVGGIASAAPFAYIAGSPDVFMNVYGVSEQEYGWIFAFLAFAMIASPQLNHILLRKLRSQQIINLALVYQLAIGAVMVFGVYSGIFGKNSLIAVIFLFLIGQGLVAPNASALSLAPFRKYAGSASALTGSFRMGIGAIVSGVVSVFHNGTALPMVSVMAACTVIGIFIFYMGRTSANAYTRAEVAGLQEEL</sequence>
<feature type="transmembrane region" description="Helical" evidence="8">
    <location>
        <begin position="308"/>
        <end position="331"/>
    </location>
</feature>
<evidence type="ECO:0000313" key="10">
    <source>
        <dbReference type="EMBL" id="MFC6998127.1"/>
    </source>
</evidence>
<gene>
    <name evidence="10" type="ORF">ACFQHR_10855</name>
</gene>
<evidence type="ECO:0000259" key="9">
    <source>
        <dbReference type="PROSITE" id="PS50850"/>
    </source>
</evidence>
<name>A0ABW2DNK6_9BACT</name>
<feature type="transmembrane region" description="Helical" evidence="8">
    <location>
        <begin position="100"/>
        <end position="121"/>
    </location>
</feature>
<dbReference type="SUPFAM" id="SSF103473">
    <property type="entry name" value="MFS general substrate transporter"/>
    <property type="match status" value="1"/>
</dbReference>
<evidence type="ECO:0000256" key="4">
    <source>
        <dbReference type="ARBA" id="ARBA00022475"/>
    </source>
</evidence>
<comment type="subcellular location">
    <subcellularLocation>
        <location evidence="1">Cell membrane</location>
        <topology evidence="1">Multi-pass membrane protein</topology>
    </subcellularLocation>
</comment>
<dbReference type="CDD" id="cd17320">
    <property type="entry name" value="MFS_MdfA_MDR_like"/>
    <property type="match status" value="1"/>
</dbReference>
<accession>A0ABW2DNK6</accession>
<protein>
    <submittedName>
        <fullName evidence="10">Multidrug effflux MFS transporter</fullName>
    </submittedName>
</protein>
<feature type="transmembrane region" description="Helical" evidence="8">
    <location>
        <begin position="369"/>
        <end position="388"/>
    </location>
</feature>
<keyword evidence="11" id="KW-1185">Reference proteome</keyword>
<feature type="transmembrane region" description="Helical" evidence="8">
    <location>
        <begin position="133"/>
        <end position="155"/>
    </location>
</feature>
<dbReference type="Proteomes" id="UP001596405">
    <property type="component" value="Unassembled WGS sequence"/>
</dbReference>
<evidence type="ECO:0000313" key="11">
    <source>
        <dbReference type="Proteomes" id="UP001596405"/>
    </source>
</evidence>